<feature type="compositionally biased region" description="Acidic residues" evidence="1">
    <location>
        <begin position="81"/>
        <end position="100"/>
    </location>
</feature>
<comment type="caution">
    <text evidence="2">The sequence shown here is derived from an EMBL/GenBank/DDBJ whole genome shotgun (WGS) entry which is preliminary data.</text>
</comment>
<dbReference type="EMBL" id="JAWJWE010000003">
    <property type="protein sequence ID" value="KAK6638935.1"/>
    <property type="molecule type" value="Genomic_DNA"/>
</dbReference>
<feature type="region of interest" description="Disordered" evidence="1">
    <location>
        <begin position="76"/>
        <end position="119"/>
    </location>
</feature>
<evidence type="ECO:0000313" key="2">
    <source>
        <dbReference type="EMBL" id="KAK6638935.1"/>
    </source>
</evidence>
<organism evidence="2 3">
    <name type="scientific">Polyplax serrata</name>
    <name type="common">Common mouse louse</name>
    <dbReference type="NCBI Taxonomy" id="468196"/>
    <lineage>
        <taxon>Eukaryota</taxon>
        <taxon>Metazoa</taxon>
        <taxon>Ecdysozoa</taxon>
        <taxon>Arthropoda</taxon>
        <taxon>Hexapoda</taxon>
        <taxon>Insecta</taxon>
        <taxon>Pterygota</taxon>
        <taxon>Neoptera</taxon>
        <taxon>Paraneoptera</taxon>
        <taxon>Psocodea</taxon>
        <taxon>Troctomorpha</taxon>
        <taxon>Phthiraptera</taxon>
        <taxon>Anoplura</taxon>
        <taxon>Polyplacidae</taxon>
        <taxon>Polyplax</taxon>
    </lineage>
</organism>
<feature type="region of interest" description="Disordered" evidence="1">
    <location>
        <begin position="1"/>
        <end position="60"/>
    </location>
</feature>
<evidence type="ECO:0000256" key="1">
    <source>
        <dbReference type="SAM" id="MobiDB-lite"/>
    </source>
</evidence>
<dbReference type="AlphaFoldDB" id="A0AAN8P5B0"/>
<evidence type="ECO:0000313" key="3">
    <source>
        <dbReference type="Proteomes" id="UP001372834"/>
    </source>
</evidence>
<feature type="compositionally biased region" description="Basic residues" evidence="1">
    <location>
        <begin position="19"/>
        <end position="29"/>
    </location>
</feature>
<proteinExistence type="predicted"/>
<name>A0AAN8P5B0_POLSC</name>
<dbReference type="Proteomes" id="UP001372834">
    <property type="component" value="Unassembled WGS sequence"/>
</dbReference>
<accession>A0AAN8P5B0</accession>
<gene>
    <name evidence="2" type="ORF">RUM43_007205</name>
</gene>
<reference evidence="2 3" key="1">
    <citation type="submission" date="2023-10" db="EMBL/GenBank/DDBJ databases">
        <title>Genomes of two closely related lineages of the louse Polyplax serrata with different host specificities.</title>
        <authorList>
            <person name="Martinu J."/>
            <person name="Tarabai H."/>
            <person name="Stefka J."/>
            <person name="Hypsa V."/>
        </authorList>
    </citation>
    <scope>NUCLEOTIDE SEQUENCE [LARGE SCALE GENOMIC DNA]</scope>
    <source>
        <strain evidence="2">HR10_N</strain>
    </source>
</reference>
<feature type="compositionally biased region" description="Polar residues" evidence="1">
    <location>
        <begin position="48"/>
        <end position="60"/>
    </location>
</feature>
<protein>
    <submittedName>
        <fullName evidence="2">Uncharacterized protein</fullName>
    </submittedName>
</protein>
<feature type="compositionally biased region" description="Basic and acidic residues" evidence="1">
    <location>
        <begin position="101"/>
        <end position="110"/>
    </location>
</feature>
<sequence>MPQETPKVVDLMKNLSNRKERKPRTRSKKSSTYVSNTKTHVREEVEEASNTSDGGNNFNINFPLNWFLSHLSCNVHKKEEREDESEGEDDDDDDYGETGDETLRDADTTKEKKRNSRSK</sequence>